<feature type="domain" description="SGNH hydrolase-type esterase" evidence="2">
    <location>
        <begin position="142"/>
        <end position="321"/>
    </location>
</feature>
<accession>F4QNA5</accession>
<evidence type="ECO:0000256" key="1">
    <source>
        <dbReference type="SAM" id="SignalP"/>
    </source>
</evidence>
<dbReference type="InterPro" id="IPR013830">
    <property type="entry name" value="SGNH_hydro"/>
</dbReference>
<organism evidence="4 5">
    <name type="scientific">Asticcacaulis biprosthecium C19</name>
    <dbReference type="NCBI Taxonomy" id="715226"/>
    <lineage>
        <taxon>Bacteria</taxon>
        <taxon>Pseudomonadati</taxon>
        <taxon>Pseudomonadota</taxon>
        <taxon>Alphaproteobacteria</taxon>
        <taxon>Caulobacterales</taxon>
        <taxon>Caulobacteraceae</taxon>
        <taxon>Asticcacaulis</taxon>
    </lineage>
</organism>
<evidence type="ECO:0000259" key="3">
    <source>
        <dbReference type="Pfam" id="PF17996"/>
    </source>
</evidence>
<sequence length="359" mass="39646">MKRFLPLLTPLFLLAATAHAEVQLPMKTGGRVMPQANATDGYVHQWPGTYFESRFKGTSVVVRLSDDANILNFYLDGKKVLTETKPGQGDIELGPLADREHTIRVEKVTESEWTPATFSGFFVPDQANVLPAPAPAARRIEFIGDSYTVGYGNTSTTVDCTTDTVWATTDNSRVFGTLTAKHFGADYRFSAISGKGIVRNYNGGEGLQLPLAYPFDVRVNGITLTRNADAWQPHVIVIGLGTNDFSTPLNPGEKWATREALHADYIATYTKFVHDLRARYPGAYVILTATDQMQGEYTTQVKKVMEGLQASGERHIAFLPLNSLTYTGCHYHPSLADSQTVRDLLVAWIEAHPEVWQGD</sequence>
<dbReference type="SUPFAM" id="SSF52266">
    <property type="entry name" value="SGNH hydrolase"/>
    <property type="match status" value="1"/>
</dbReference>
<keyword evidence="5" id="KW-1185">Reference proteome</keyword>
<dbReference type="PANTHER" id="PTHR37834">
    <property type="entry name" value="GDSL-LIKE LIPASE/ACYLHYDROLASE DOMAIN PROTEIN (AFU_ORTHOLOGUE AFUA_2G00620)"/>
    <property type="match status" value="1"/>
</dbReference>
<protein>
    <submittedName>
        <fullName evidence="4">Endoglucanase E</fullName>
        <ecNumber evidence="4">3.2.1.4</ecNumber>
    </submittedName>
</protein>
<dbReference type="InterPro" id="IPR040794">
    <property type="entry name" value="CE2_N"/>
</dbReference>
<dbReference type="InterPro" id="IPR052762">
    <property type="entry name" value="PCW_deacetylase/CE"/>
</dbReference>
<feature type="signal peptide" evidence="1">
    <location>
        <begin position="1"/>
        <end position="20"/>
    </location>
</feature>
<dbReference type="eggNOG" id="COG2755">
    <property type="taxonomic scope" value="Bacteria"/>
</dbReference>
<dbReference type="AlphaFoldDB" id="F4QNA5"/>
<dbReference type="GO" id="GO:0008810">
    <property type="term" value="F:cellulase activity"/>
    <property type="evidence" value="ECO:0007669"/>
    <property type="project" value="UniProtKB-EC"/>
</dbReference>
<dbReference type="InterPro" id="IPR036514">
    <property type="entry name" value="SGNH_hydro_sf"/>
</dbReference>
<evidence type="ECO:0000313" key="4">
    <source>
        <dbReference type="EMBL" id="EGF90813.1"/>
    </source>
</evidence>
<dbReference type="InterPro" id="IPR037461">
    <property type="entry name" value="CtCE2-like_dom"/>
</dbReference>
<dbReference type="EMBL" id="GL883078">
    <property type="protein sequence ID" value="EGF90813.1"/>
    <property type="molecule type" value="Genomic_DNA"/>
</dbReference>
<feature type="chain" id="PRO_5003314263" evidence="1">
    <location>
        <begin position="21"/>
        <end position="359"/>
    </location>
</feature>
<name>F4QNA5_9CAUL</name>
<dbReference type="Pfam" id="PF13472">
    <property type="entry name" value="Lipase_GDSL_2"/>
    <property type="match status" value="1"/>
</dbReference>
<keyword evidence="4" id="KW-0326">Glycosidase</keyword>
<dbReference type="EC" id="3.2.1.4" evidence="4"/>
<gene>
    <name evidence="4" type="ORF">ABI_22240</name>
</gene>
<dbReference type="CDD" id="cd01831">
    <property type="entry name" value="Endoglucanase_E_like"/>
    <property type="match status" value="1"/>
</dbReference>
<evidence type="ECO:0000313" key="5">
    <source>
        <dbReference type="Proteomes" id="UP000006512"/>
    </source>
</evidence>
<proteinExistence type="predicted"/>
<reference evidence="5" key="1">
    <citation type="submission" date="2011-03" db="EMBL/GenBank/DDBJ databases">
        <title>Draft genome sequence of Brevundimonas diminuta.</title>
        <authorList>
            <person name="Brown P.J.B."/>
            <person name="Buechlein A."/>
            <person name="Hemmerich C."/>
            <person name="Brun Y.V."/>
        </authorList>
    </citation>
    <scope>NUCLEOTIDE SEQUENCE [LARGE SCALE GENOMIC DNA]</scope>
    <source>
        <strain evidence="5">C19</strain>
    </source>
</reference>
<feature type="domain" description="Carbohydrate esterase 2 N-terminal" evidence="3">
    <location>
        <begin position="30"/>
        <end position="133"/>
    </location>
</feature>
<keyword evidence="1" id="KW-0732">Signal</keyword>
<dbReference type="GO" id="GO:0052689">
    <property type="term" value="F:carboxylic ester hydrolase activity"/>
    <property type="evidence" value="ECO:0007669"/>
    <property type="project" value="InterPro"/>
</dbReference>
<dbReference type="OrthoDB" id="9801375at2"/>
<dbReference type="RefSeq" id="WP_006272993.1">
    <property type="nucleotide sequence ID" value="NZ_GL883078.1"/>
</dbReference>
<keyword evidence="4" id="KW-0378">Hydrolase</keyword>
<dbReference type="Gene3D" id="3.40.50.1110">
    <property type="entry name" value="SGNH hydrolase"/>
    <property type="match status" value="1"/>
</dbReference>
<dbReference type="PANTHER" id="PTHR37834:SF2">
    <property type="entry name" value="ESTERASE, SGNH HYDROLASE-TYPE"/>
    <property type="match status" value="1"/>
</dbReference>
<dbReference type="Proteomes" id="UP000006512">
    <property type="component" value="Unassembled WGS sequence"/>
</dbReference>
<dbReference type="Pfam" id="PF17996">
    <property type="entry name" value="CE2_N"/>
    <property type="match status" value="1"/>
</dbReference>
<dbReference type="STRING" id="715226.ABI_22240"/>
<evidence type="ECO:0000259" key="2">
    <source>
        <dbReference type="Pfam" id="PF13472"/>
    </source>
</evidence>
<dbReference type="Gene3D" id="2.60.120.260">
    <property type="entry name" value="Galactose-binding domain-like"/>
    <property type="match status" value="1"/>
</dbReference>
<dbReference type="HOGENOM" id="CLU_042506_1_0_5"/>